<dbReference type="GO" id="GO:0036038">
    <property type="term" value="C:MKS complex"/>
    <property type="evidence" value="ECO:0007669"/>
    <property type="project" value="InterPro"/>
</dbReference>
<accession>A0A1S0TK44</accession>
<evidence type="ECO:0000313" key="1">
    <source>
        <dbReference type="EMBL" id="EFO14665.2"/>
    </source>
</evidence>
<proteinExistence type="predicted"/>
<dbReference type="OrthoDB" id="419138at2759"/>
<gene>
    <name evidence="1" type="ORF">LOAG_13852</name>
</gene>
<dbReference type="Pfam" id="PF09773">
    <property type="entry name" value="Meckelin"/>
    <property type="match status" value="1"/>
</dbReference>
<dbReference type="OMA" id="ENWATIT"/>
<dbReference type="CTD" id="9951327"/>
<organism evidence="1">
    <name type="scientific">Loa loa</name>
    <name type="common">Eye worm</name>
    <name type="synonym">Filaria loa</name>
    <dbReference type="NCBI Taxonomy" id="7209"/>
    <lineage>
        <taxon>Eukaryota</taxon>
        <taxon>Metazoa</taxon>
        <taxon>Ecdysozoa</taxon>
        <taxon>Nematoda</taxon>
        <taxon>Chromadorea</taxon>
        <taxon>Rhabditida</taxon>
        <taxon>Spirurina</taxon>
        <taxon>Spiruromorpha</taxon>
        <taxon>Filarioidea</taxon>
        <taxon>Onchocercidae</taxon>
        <taxon>Loa</taxon>
    </lineage>
</organism>
<dbReference type="AlphaFoldDB" id="A0A1S0TK44"/>
<dbReference type="InterPro" id="IPR019170">
    <property type="entry name" value="Meckelin"/>
</dbReference>
<sequence length="284" mass="33127">MLSLLLLSLNYNYYCNYYDYDYRYIVRRTYLVANEWNELQDCRKTSVGLQMIAMIGLLNWLKFENWATITPGLQTDIPTFAKSTTLSELAIISSIYLIISMIQWFFRVTIIEQLISDPFHNLIDLCSISNISILVLTHPLHGFYIHGRSVHDQADTDMIKMNQYLYRERENLCGTRGLEAGSQLQTYIINLPKTFREQFDAASQILENDMEQLGNFTTDNFDATTTNIQKIAKEHEQLKNFLMTFIEHNNPKTDYVISDPSLLELLFDIEFKDSSDVGNFVRLE</sequence>
<reference evidence="1" key="1">
    <citation type="submission" date="2012-04" db="EMBL/GenBank/DDBJ databases">
        <title>The Genome Sequence of Loa loa.</title>
        <authorList>
            <consortium name="The Broad Institute Genome Sequencing Platform"/>
            <consortium name="Broad Institute Genome Sequencing Center for Infectious Disease"/>
            <person name="Nutman T.B."/>
            <person name="Fink D.L."/>
            <person name="Russ C."/>
            <person name="Young S."/>
            <person name="Zeng Q."/>
            <person name="Gargeya S."/>
            <person name="Alvarado L."/>
            <person name="Berlin A."/>
            <person name="Chapman S.B."/>
            <person name="Chen Z."/>
            <person name="Freedman E."/>
            <person name="Gellesch M."/>
            <person name="Goldberg J."/>
            <person name="Griggs A."/>
            <person name="Gujja S."/>
            <person name="Heilman E.R."/>
            <person name="Heiman D."/>
            <person name="Howarth C."/>
            <person name="Mehta T."/>
            <person name="Neiman D."/>
            <person name="Pearson M."/>
            <person name="Roberts A."/>
            <person name="Saif S."/>
            <person name="Shea T."/>
            <person name="Shenoy N."/>
            <person name="Sisk P."/>
            <person name="Stolte C."/>
            <person name="Sykes S."/>
            <person name="White J."/>
            <person name="Yandava C."/>
            <person name="Haas B."/>
            <person name="Henn M.R."/>
            <person name="Nusbaum C."/>
            <person name="Birren B."/>
        </authorList>
    </citation>
    <scope>NUCLEOTIDE SEQUENCE [LARGE SCALE GENOMIC DNA]</scope>
</reference>
<dbReference type="RefSeq" id="XP_003149404.2">
    <property type="nucleotide sequence ID" value="XM_003149356.2"/>
</dbReference>
<dbReference type="KEGG" id="loa:LOAG_13852"/>
<dbReference type="PANTHER" id="PTHR21274">
    <property type="entry name" value="MECKELIN"/>
    <property type="match status" value="1"/>
</dbReference>
<dbReference type="EMBL" id="JH712442">
    <property type="protein sequence ID" value="EFO14665.2"/>
    <property type="molecule type" value="Genomic_DNA"/>
</dbReference>
<protein>
    <recommendedName>
        <fullName evidence="2">Meckelin</fullName>
    </recommendedName>
</protein>
<dbReference type="GO" id="GO:0060271">
    <property type="term" value="P:cilium assembly"/>
    <property type="evidence" value="ECO:0007669"/>
    <property type="project" value="InterPro"/>
</dbReference>
<name>A0A1S0TK44_LOALO</name>
<evidence type="ECO:0008006" key="2">
    <source>
        <dbReference type="Google" id="ProtNLM"/>
    </source>
</evidence>
<dbReference type="PANTHER" id="PTHR21274:SF0">
    <property type="entry name" value="MECKELIN"/>
    <property type="match status" value="1"/>
</dbReference>
<dbReference type="GeneID" id="9951327"/>
<dbReference type="InParanoid" id="A0A1S0TK44"/>